<evidence type="ECO:0000313" key="2">
    <source>
        <dbReference type="EMBL" id="RJE18501.1"/>
    </source>
</evidence>
<protein>
    <submittedName>
        <fullName evidence="2">Uncharacterized protein</fullName>
    </submittedName>
</protein>
<organism evidence="2 3">
    <name type="scientific">Aspergillus sclerotialis</name>
    <dbReference type="NCBI Taxonomy" id="2070753"/>
    <lineage>
        <taxon>Eukaryota</taxon>
        <taxon>Fungi</taxon>
        <taxon>Dikarya</taxon>
        <taxon>Ascomycota</taxon>
        <taxon>Pezizomycotina</taxon>
        <taxon>Eurotiomycetes</taxon>
        <taxon>Eurotiomycetidae</taxon>
        <taxon>Eurotiales</taxon>
        <taxon>Aspergillaceae</taxon>
        <taxon>Aspergillus</taxon>
        <taxon>Aspergillus subgen. Polypaecilum</taxon>
    </lineage>
</organism>
<dbReference type="AlphaFoldDB" id="A0A3A2ZN07"/>
<reference evidence="3" key="1">
    <citation type="submission" date="2017-02" db="EMBL/GenBank/DDBJ databases">
        <authorList>
            <person name="Tafer H."/>
            <person name="Lopandic K."/>
        </authorList>
    </citation>
    <scope>NUCLEOTIDE SEQUENCE [LARGE SCALE GENOMIC DNA]</scope>
    <source>
        <strain evidence="3">CBS 366.77</strain>
    </source>
</reference>
<proteinExistence type="predicted"/>
<evidence type="ECO:0000256" key="1">
    <source>
        <dbReference type="SAM" id="MobiDB-lite"/>
    </source>
</evidence>
<keyword evidence="3" id="KW-1185">Reference proteome</keyword>
<gene>
    <name evidence="2" type="ORF">PHISCL_09154</name>
</gene>
<comment type="caution">
    <text evidence="2">The sequence shown here is derived from an EMBL/GenBank/DDBJ whole genome shotgun (WGS) entry which is preliminary data.</text>
</comment>
<feature type="region of interest" description="Disordered" evidence="1">
    <location>
        <begin position="36"/>
        <end position="68"/>
    </location>
</feature>
<dbReference type="Proteomes" id="UP000266188">
    <property type="component" value="Unassembled WGS sequence"/>
</dbReference>
<accession>A0A3A2ZN07</accession>
<evidence type="ECO:0000313" key="3">
    <source>
        <dbReference type="Proteomes" id="UP000266188"/>
    </source>
</evidence>
<name>A0A3A2ZN07_9EURO</name>
<sequence length="68" mass="7533">MEDTTPAANLNLDHRNISESPVVSLIYKQAEQDMHAVSGQTAEGDEMASAQKKRLLKEPLHSENLTSR</sequence>
<dbReference type="EMBL" id="MVGC01000540">
    <property type="protein sequence ID" value="RJE18501.1"/>
    <property type="molecule type" value="Genomic_DNA"/>
</dbReference>